<organism evidence="3 4">
    <name type="scientific">Rhizoctonia solani</name>
    <dbReference type="NCBI Taxonomy" id="456999"/>
    <lineage>
        <taxon>Eukaryota</taxon>
        <taxon>Fungi</taxon>
        <taxon>Dikarya</taxon>
        <taxon>Basidiomycota</taxon>
        <taxon>Agaricomycotina</taxon>
        <taxon>Agaricomycetes</taxon>
        <taxon>Cantharellales</taxon>
        <taxon>Ceratobasidiaceae</taxon>
        <taxon>Rhizoctonia</taxon>
    </lineage>
</organism>
<dbReference type="GO" id="GO:0042274">
    <property type="term" value="P:ribosomal small subunit biogenesis"/>
    <property type="evidence" value="ECO:0007669"/>
    <property type="project" value="InterPro"/>
</dbReference>
<dbReference type="GO" id="GO:0005634">
    <property type="term" value="C:nucleus"/>
    <property type="evidence" value="ECO:0007669"/>
    <property type="project" value="TreeGrafter"/>
</dbReference>
<feature type="compositionally biased region" description="Basic and acidic residues" evidence="2">
    <location>
        <begin position="545"/>
        <end position="584"/>
    </location>
</feature>
<proteinExistence type="inferred from homology"/>
<reference evidence="3" key="1">
    <citation type="submission" date="2021-01" db="EMBL/GenBank/DDBJ databases">
        <authorList>
            <person name="Kaushik A."/>
        </authorList>
    </citation>
    <scope>NUCLEOTIDE SEQUENCE</scope>
    <source>
        <strain evidence="3">AG4-RS23</strain>
    </source>
</reference>
<evidence type="ECO:0000256" key="2">
    <source>
        <dbReference type="SAM" id="MobiDB-lite"/>
    </source>
</evidence>
<gene>
    <name evidence="3" type="ORF">RDB_LOCUS67031</name>
</gene>
<feature type="compositionally biased region" description="Acidic residues" evidence="2">
    <location>
        <begin position="245"/>
        <end position="257"/>
    </location>
</feature>
<feature type="compositionally biased region" description="Low complexity" evidence="2">
    <location>
        <begin position="283"/>
        <end position="296"/>
    </location>
</feature>
<dbReference type="GO" id="GO:0000056">
    <property type="term" value="P:ribosomal small subunit export from nucleus"/>
    <property type="evidence" value="ECO:0007669"/>
    <property type="project" value="TreeGrafter"/>
</dbReference>
<protein>
    <recommendedName>
        <fullName evidence="5">Protein LTV1</fullName>
    </recommendedName>
</protein>
<dbReference type="InterPro" id="IPR007307">
    <property type="entry name" value="Ltv1"/>
</dbReference>
<evidence type="ECO:0008006" key="5">
    <source>
        <dbReference type="Google" id="ProtNLM"/>
    </source>
</evidence>
<dbReference type="AlphaFoldDB" id="A0A8H3GPF9"/>
<evidence type="ECO:0000313" key="3">
    <source>
        <dbReference type="EMBL" id="CAE6459898.1"/>
    </source>
</evidence>
<dbReference type="Pfam" id="PF04180">
    <property type="entry name" value="LTV"/>
    <property type="match status" value="1"/>
</dbReference>
<dbReference type="GO" id="GO:0030688">
    <property type="term" value="C:preribosome, small subunit precursor"/>
    <property type="evidence" value="ECO:0007669"/>
    <property type="project" value="TreeGrafter"/>
</dbReference>
<comment type="similarity">
    <text evidence="1">Belongs to the LTV1 family.</text>
</comment>
<dbReference type="PANTHER" id="PTHR21531">
    <property type="entry name" value="LOW-TEMPERATURE VIABILITY PROTEIN LTV1-RELATED"/>
    <property type="match status" value="1"/>
</dbReference>
<feature type="compositionally biased region" description="Polar residues" evidence="2">
    <location>
        <begin position="586"/>
        <end position="601"/>
    </location>
</feature>
<evidence type="ECO:0000313" key="4">
    <source>
        <dbReference type="Proteomes" id="UP000663861"/>
    </source>
</evidence>
<feature type="region of interest" description="Disordered" evidence="2">
    <location>
        <begin position="242"/>
        <end position="296"/>
    </location>
</feature>
<feature type="compositionally biased region" description="Basic and acidic residues" evidence="2">
    <location>
        <begin position="324"/>
        <end position="337"/>
    </location>
</feature>
<sequence length="601" mass="66977">MAPKSIWRQPGAQHFQLVHRSQRDPLIHDPEASTHVLKGFERENVRKGKTRADLEQSLPYAKSERANVGEAAEYGVYFDDTDYDYMQHLRPVGMTADAILLEAPDKSKGKGKSKEIVTLPGESLPSQKELSLAAARDAMQSIPTELAGFNPDLDQHLRQTLEALDDDAFVANNDHSGEEQLEDLFGELLGGGERDGREKGEWDEWEFREEGIEPHTTITPSEPQDVGDDLASRVAAFKKAQALDELSDEGEPEDSEGGDTIGKLPSLPPMSVIGGKRRRKGTGSDASGFSMSSSSMFRNEGLRGLDAQFDRMEILYNSDEDIRDSDGDHEASLSKDLTEDEPDEAPELLDTREDLEGMMDEFLEKYELVGNKMRPVLGGSTPAEKLATLRHALVDDIDGDGGIRARAIIKKGKIPESVQHDMIPEPYDIDAGYEHDRWDCETILCTYFVPQEIRDINFIYDYPTITAAMYSNLENHPRLILARDRRPVPRIQLHPKTGLPSTTGDGDQHDVSSTHRAAHPGTTAREEVLGETAAQPVAQTTISRPRNESKEDKKARKEAARNQKQIRRAEKSAMKEAFATERKAQQRNTLISTPNVNTKKL</sequence>
<evidence type="ECO:0000256" key="1">
    <source>
        <dbReference type="ARBA" id="ARBA00009078"/>
    </source>
</evidence>
<dbReference type="PANTHER" id="PTHR21531:SF0">
    <property type="entry name" value="PROTEIN LTV1 HOMOLOG"/>
    <property type="match status" value="1"/>
</dbReference>
<name>A0A8H3GPF9_9AGAM</name>
<dbReference type="GO" id="GO:0005829">
    <property type="term" value="C:cytosol"/>
    <property type="evidence" value="ECO:0007669"/>
    <property type="project" value="TreeGrafter"/>
</dbReference>
<dbReference type="EMBL" id="CAJMWY010001154">
    <property type="protein sequence ID" value="CAE6459898.1"/>
    <property type="molecule type" value="Genomic_DNA"/>
</dbReference>
<feature type="region of interest" description="Disordered" evidence="2">
    <location>
        <begin position="491"/>
        <end position="601"/>
    </location>
</feature>
<accession>A0A8H3GPF9</accession>
<feature type="region of interest" description="Disordered" evidence="2">
    <location>
        <begin position="318"/>
        <end position="346"/>
    </location>
</feature>
<comment type="caution">
    <text evidence="3">The sequence shown here is derived from an EMBL/GenBank/DDBJ whole genome shotgun (WGS) entry which is preliminary data.</text>
</comment>
<dbReference type="Proteomes" id="UP000663861">
    <property type="component" value="Unassembled WGS sequence"/>
</dbReference>